<sequence>MVAASTVTSPHAEAAELRPMTAVDLVEMQRLAAPLLSSDGQILSYRLSEADWQENEIRRTVALRNLTTGEAIDLSGLAIADLLERQIHWQPNHSAFLAIGERDADGEEEETGESEIEHDQAYLIDPATGSIERLTNHHDDIGDPIWARDGLSFYFRSDAEPEPHTDWIIEPFDTARPDALYRQALGTDQATPLVDDGGYLSGYALSRDGSHILYRRRESGGSDDAALNELWLLTIETGATTRLTANDYGESRAQLSPDNRRFAFIATVNADGAPYYEDNLFVQQVGEPQPHLLFPDVPVEVLDFAWTRAGDALWVLGNIGLRTELFRYDFERRQLERITRGDQAIDDWRYDPELDRHIAIVRTQENPGEIYEINVADGALRALTDHYADWPQRFRLPRQEAVRWRGGDGQEIEGLLAYPVGYEPGERFPLVTITHGGPRSSSQFGSWNVSRYVPVLAGQGYGVLLPNHRGGTGYGDAFMRDMVGNYFRNAHLDVLAGIDALIARDLADPDQLIKMGWSAGGHMTSKLITVTDRFAAASSGAGVADWVSLYGESDRRRGRTPWFGGTPWEENAPYQSFREQSPLADAWNVRTPTLFFSGGDDERVPPTQSILMHRAVRAAGAPTELYIADGEPHNYREPRNQLFKINRELEWYALHLGRPAYDPVLPILPEAEDAVDEEEEEAQESEEGAAPEEPEPADTQLEEAGAR</sequence>
<keyword evidence="5" id="KW-0031">Aminopeptidase</keyword>
<evidence type="ECO:0000259" key="4">
    <source>
        <dbReference type="Pfam" id="PF00326"/>
    </source>
</evidence>
<dbReference type="GO" id="GO:0006508">
    <property type="term" value="P:proteolysis"/>
    <property type="evidence" value="ECO:0007669"/>
    <property type="project" value="InterPro"/>
</dbReference>
<reference evidence="5 6" key="1">
    <citation type="submission" date="2018-07" db="EMBL/GenBank/DDBJ databases">
        <title>Genomic Encyclopedia of Type Strains, Phase IV (KMG-IV): sequencing the most valuable type-strain genomes for metagenomic binning, comparative biology and taxonomic classification.</title>
        <authorList>
            <person name="Goeker M."/>
        </authorList>
    </citation>
    <scope>NUCLEOTIDE SEQUENCE [LARGE SCALE GENOMIC DNA]</scope>
    <source>
        <strain evidence="5 6">DSM 26725</strain>
    </source>
</reference>
<dbReference type="InterPro" id="IPR001375">
    <property type="entry name" value="Peptidase_S9_cat"/>
</dbReference>
<proteinExistence type="predicted"/>
<comment type="caution">
    <text evidence="5">The sequence shown here is derived from an EMBL/GenBank/DDBJ whole genome shotgun (WGS) entry which is preliminary data.</text>
</comment>
<dbReference type="InterPro" id="IPR011659">
    <property type="entry name" value="WD40"/>
</dbReference>
<feature type="compositionally biased region" description="Acidic residues" evidence="3">
    <location>
        <begin position="670"/>
        <end position="696"/>
    </location>
</feature>
<evidence type="ECO:0000256" key="2">
    <source>
        <dbReference type="ARBA" id="ARBA00022825"/>
    </source>
</evidence>
<dbReference type="Gene3D" id="2.120.10.30">
    <property type="entry name" value="TolB, C-terminal domain"/>
    <property type="match status" value="2"/>
</dbReference>
<feature type="region of interest" description="Disordered" evidence="3">
    <location>
        <begin position="668"/>
        <end position="707"/>
    </location>
</feature>
<keyword evidence="5" id="KW-0645">Protease</keyword>
<dbReference type="PANTHER" id="PTHR42776">
    <property type="entry name" value="SERINE PEPTIDASE S9 FAMILY MEMBER"/>
    <property type="match status" value="1"/>
</dbReference>
<dbReference type="InterPro" id="IPR029058">
    <property type="entry name" value="AB_hydrolase_fold"/>
</dbReference>
<dbReference type="Gene3D" id="3.40.50.1820">
    <property type="entry name" value="alpha/beta hydrolase"/>
    <property type="match status" value="1"/>
</dbReference>
<dbReference type="GO" id="GO:0004252">
    <property type="term" value="F:serine-type endopeptidase activity"/>
    <property type="evidence" value="ECO:0007669"/>
    <property type="project" value="TreeGrafter"/>
</dbReference>
<gene>
    <name evidence="5" type="ORF">DFR46_1822</name>
</gene>
<accession>A0A3D9FGW3</accession>
<keyword evidence="6" id="KW-1185">Reference proteome</keyword>
<evidence type="ECO:0000313" key="5">
    <source>
        <dbReference type="EMBL" id="RED16792.1"/>
    </source>
</evidence>
<dbReference type="InterPro" id="IPR011042">
    <property type="entry name" value="6-blade_b-propeller_TolB-like"/>
</dbReference>
<evidence type="ECO:0000313" key="6">
    <source>
        <dbReference type="Proteomes" id="UP000256310"/>
    </source>
</evidence>
<keyword evidence="2" id="KW-0720">Serine protease</keyword>
<organism evidence="5 6">
    <name type="scientific">Parasphingopyxis lamellibrachiae</name>
    <dbReference type="NCBI Taxonomy" id="680125"/>
    <lineage>
        <taxon>Bacteria</taxon>
        <taxon>Pseudomonadati</taxon>
        <taxon>Pseudomonadota</taxon>
        <taxon>Alphaproteobacteria</taxon>
        <taxon>Sphingomonadales</taxon>
        <taxon>Sphingomonadaceae</taxon>
        <taxon>Parasphingopyxis</taxon>
    </lineage>
</organism>
<name>A0A3D9FGW3_9SPHN</name>
<keyword evidence="1" id="KW-0378">Hydrolase</keyword>
<dbReference type="SUPFAM" id="SSF53474">
    <property type="entry name" value="alpha/beta-Hydrolases"/>
    <property type="match status" value="1"/>
</dbReference>
<dbReference type="Pfam" id="PF07676">
    <property type="entry name" value="PD40"/>
    <property type="match status" value="1"/>
</dbReference>
<dbReference type="Proteomes" id="UP000256310">
    <property type="component" value="Unassembled WGS sequence"/>
</dbReference>
<protein>
    <submittedName>
        <fullName evidence="5">Dipeptidyl aminopeptidase/acylaminoacyl peptidase</fullName>
    </submittedName>
</protein>
<dbReference type="Pfam" id="PF00326">
    <property type="entry name" value="Peptidase_S9"/>
    <property type="match status" value="1"/>
</dbReference>
<evidence type="ECO:0000256" key="1">
    <source>
        <dbReference type="ARBA" id="ARBA00022801"/>
    </source>
</evidence>
<feature type="domain" description="Peptidase S9 prolyl oligopeptidase catalytic" evidence="4">
    <location>
        <begin position="447"/>
        <end position="657"/>
    </location>
</feature>
<dbReference type="SUPFAM" id="SSF82171">
    <property type="entry name" value="DPP6 N-terminal domain-like"/>
    <property type="match status" value="1"/>
</dbReference>
<evidence type="ECO:0000256" key="3">
    <source>
        <dbReference type="SAM" id="MobiDB-lite"/>
    </source>
</evidence>
<dbReference type="PANTHER" id="PTHR42776:SF27">
    <property type="entry name" value="DIPEPTIDYL PEPTIDASE FAMILY MEMBER 6"/>
    <property type="match status" value="1"/>
</dbReference>
<dbReference type="EMBL" id="QRDP01000004">
    <property type="protein sequence ID" value="RED16792.1"/>
    <property type="molecule type" value="Genomic_DNA"/>
</dbReference>
<dbReference type="AlphaFoldDB" id="A0A3D9FGW3"/>
<dbReference type="GO" id="GO:0004177">
    <property type="term" value="F:aminopeptidase activity"/>
    <property type="evidence" value="ECO:0007669"/>
    <property type="project" value="UniProtKB-KW"/>
</dbReference>